<dbReference type="PANTHER" id="PTHR33103">
    <property type="entry name" value="OS01G0153900 PROTEIN"/>
    <property type="match status" value="1"/>
</dbReference>
<dbReference type="PANTHER" id="PTHR33103:SF27">
    <property type="entry name" value="OS04G0594700 PROTEIN"/>
    <property type="match status" value="1"/>
</dbReference>
<dbReference type="KEGG" id="qsa:O6P43_026423"/>
<name>A0AAD7PC52_QUISA</name>
<proteinExistence type="predicted"/>
<evidence type="ECO:0000313" key="1">
    <source>
        <dbReference type="EMBL" id="KAJ7950203.1"/>
    </source>
</evidence>
<comment type="caution">
    <text evidence="1">The sequence shown here is derived from an EMBL/GenBank/DDBJ whole genome shotgun (WGS) entry which is preliminary data.</text>
</comment>
<sequence length="140" mass="15633">MAAIEGHEQVTLRILVDKKKIRVIFAEAEKVFVDVVFKLLTFPSGAIARFVSNDSIEPPVRVGSLNTMSLRVEDMDSIEDMTVNASVKEVLDLLKCSLLATTTLTAVFLLKKHFLDVTNCSLEICPILRFVRKQPTLLGR</sequence>
<dbReference type="InterPro" id="IPR007750">
    <property type="entry name" value="DUF674"/>
</dbReference>
<reference evidence="1" key="1">
    <citation type="journal article" date="2023" name="Science">
        <title>Elucidation of the pathway for biosynthesis of saponin adjuvants from the soapbark tree.</title>
        <authorList>
            <person name="Reed J."/>
            <person name="Orme A."/>
            <person name="El-Demerdash A."/>
            <person name="Owen C."/>
            <person name="Martin L.B.B."/>
            <person name="Misra R.C."/>
            <person name="Kikuchi S."/>
            <person name="Rejzek M."/>
            <person name="Martin A.C."/>
            <person name="Harkess A."/>
            <person name="Leebens-Mack J."/>
            <person name="Louveau T."/>
            <person name="Stephenson M.J."/>
            <person name="Osbourn A."/>
        </authorList>
    </citation>
    <scope>NUCLEOTIDE SEQUENCE</scope>
    <source>
        <strain evidence="1">S10</strain>
    </source>
</reference>
<dbReference type="Proteomes" id="UP001163823">
    <property type="component" value="Chromosome 11"/>
</dbReference>
<keyword evidence="2" id="KW-1185">Reference proteome</keyword>
<evidence type="ECO:0000313" key="2">
    <source>
        <dbReference type="Proteomes" id="UP001163823"/>
    </source>
</evidence>
<dbReference type="Pfam" id="PF05056">
    <property type="entry name" value="DUF674"/>
    <property type="match status" value="1"/>
</dbReference>
<gene>
    <name evidence="1" type="ORF">O6P43_026423</name>
</gene>
<organism evidence="1 2">
    <name type="scientific">Quillaja saponaria</name>
    <name type="common">Soap bark tree</name>
    <dbReference type="NCBI Taxonomy" id="32244"/>
    <lineage>
        <taxon>Eukaryota</taxon>
        <taxon>Viridiplantae</taxon>
        <taxon>Streptophyta</taxon>
        <taxon>Embryophyta</taxon>
        <taxon>Tracheophyta</taxon>
        <taxon>Spermatophyta</taxon>
        <taxon>Magnoliopsida</taxon>
        <taxon>eudicotyledons</taxon>
        <taxon>Gunneridae</taxon>
        <taxon>Pentapetalae</taxon>
        <taxon>rosids</taxon>
        <taxon>fabids</taxon>
        <taxon>Fabales</taxon>
        <taxon>Quillajaceae</taxon>
        <taxon>Quillaja</taxon>
    </lineage>
</organism>
<dbReference type="EMBL" id="JARAOO010000011">
    <property type="protein sequence ID" value="KAJ7950203.1"/>
    <property type="molecule type" value="Genomic_DNA"/>
</dbReference>
<dbReference type="AlphaFoldDB" id="A0AAD7PC52"/>
<accession>A0AAD7PC52</accession>
<protein>
    <submittedName>
        <fullName evidence="1">DUF674 family protein</fullName>
    </submittedName>
</protein>